<proteinExistence type="inferred from homology"/>
<dbReference type="GO" id="GO:0006166">
    <property type="term" value="P:purine ribonucleoside salvage"/>
    <property type="evidence" value="ECO:0007669"/>
    <property type="project" value="TreeGrafter"/>
</dbReference>
<evidence type="ECO:0000259" key="8">
    <source>
        <dbReference type="Pfam" id="PF02878"/>
    </source>
</evidence>
<evidence type="ECO:0000256" key="1">
    <source>
        <dbReference type="ARBA" id="ARBA00001946"/>
    </source>
</evidence>
<evidence type="ECO:0000256" key="4">
    <source>
        <dbReference type="ARBA" id="ARBA00022723"/>
    </source>
</evidence>
<dbReference type="CDD" id="cd05799">
    <property type="entry name" value="PGM2"/>
    <property type="match status" value="1"/>
</dbReference>
<name>A0A4Q7TPZ8_9MICO</name>
<dbReference type="InterPro" id="IPR036900">
    <property type="entry name" value="A-D-PHexomutase_C_sf"/>
</dbReference>
<evidence type="ECO:0000256" key="5">
    <source>
        <dbReference type="ARBA" id="ARBA00022842"/>
    </source>
</evidence>
<feature type="domain" description="Alpha-D-phosphohexomutase alpha/beta/alpha" evidence="10">
    <location>
        <begin position="357"/>
        <end position="474"/>
    </location>
</feature>
<dbReference type="PROSITE" id="PS00710">
    <property type="entry name" value="PGM_PMM"/>
    <property type="match status" value="1"/>
</dbReference>
<comment type="similarity">
    <text evidence="2">Belongs to the phosphohexose mutase family.</text>
</comment>
<dbReference type="OrthoDB" id="9806956at2"/>
<evidence type="ECO:0000256" key="3">
    <source>
        <dbReference type="ARBA" id="ARBA00022553"/>
    </source>
</evidence>
<protein>
    <submittedName>
        <fullName evidence="11">Phosphomannomutase</fullName>
    </submittedName>
</protein>
<dbReference type="Pfam" id="PF02880">
    <property type="entry name" value="PGM_PMM_III"/>
    <property type="match status" value="1"/>
</dbReference>
<evidence type="ECO:0000256" key="2">
    <source>
        <dbReference type="ARBA" id="ARBA00010231"/>
    </source>
</evidence>
<dbReference type="GO" id="GO:0008973">
    <property type="term" value="F:phosphopentomutase activity"/>
    <property type="evidence" value="ECO:0007669"/>
    <property type="project" value="TreeGrafter"/>
</dbReference>
<dbReference type="GO" id="GO:0005975">
    <property type="term" value="P:carbohydrate metabolic process"/>
    <property type="evidence" value="ECO:0007669"/>
    <property type="project" value="InterPro"/>
</dbReference>
<feature type="domain" description="Alpha-D-phosphohexomutase alpha/beta/alpha" evidence="9">
    <location>
        <begin position="258"/>
        <end position="342"/>
    </location>
</feature>
<feature type="domain" description="Alpha-D-phosphohexomutase C-terminal" evidence="7">
    <location>
        <begin position="525"/>
        <end position="563"/>
    </location>
</feature>
<evidence type="ECO:0000259" key="10">
    <source>
        <dbReference type="Pfam" id="PF02880"/>
    </source>
</evidence>
<dbReference type="Proteomes" id="UP000291832">
    <property type="component" value="Unassembled WGS sequence"/>
</dbReference>
<keyword evidence="3" id="KW-0597">Phosphoprotein</keyword>
<dbReference type="InterPro" id="IPR005841">
    <property type="entry name" value="Alpha-D-phosphohexomutase_SF"/>
</dbReference>
<dbReference type="InterPro" id="IPR016055">
    <property type="entry name" value="A-D-PHexomutase_a/b/a-I/II/III"/>
</dbReference>
<dbReference type="InterPro" id="IPR005846">
    <property type="entry name" value="A-D-PHexomutase_a/b/a-III"/>
</dbReference>
<dbReference type="SUPFAM" id="SSF53738">
    <property type="entry name" value="Phosphoglucomutase, first 3 domains"/>
    <property type="match status" value="3"/>
</dbReference>
<evidence type="ECO:0000313" key="11">
    <source>
        <dbReference type="EMBL" id="RZT62844.1"/>
    </source>
</evidence>
<dbReference type="Gene3D" id="3.40.120.10">
    <property type="entry name" value="Alpha-D-Glucose-1,6-Bisphosphate, subunit A, domain 3"/>
    <property type="match status" value="3"/>
</dbReference>
<dbReference type="EMBL" id="SHKI01000006">
    <property type="protein sequence ID" value="RZT62844.1"/>
    <property type="molecule type" value="Genomic_DNA"/>
</dbReference>
<sequence length="601" mass="62806">MGLFSGDSSVHDPEQLIAVATAWAQDDIDPATQRETLHLVERASAADAGALAELAAAFSGRLAFGTAGLRGPLGPGPQRMNRVVVSQTSAGFAAYLRERAAGGEAETPPSIVIGYDGRVNSDVFARDTAEVMAGAGVRVFLFPEAGPTPLTAFAVRHLGVSAGVMVTASHNPPRDNGYKVYLGDGDGGSQIVPPVDAIIAERIAAIAARPLAELPRSTDYTVLGPGVADAYVAETAAALLAGLPTEPGSPGTPIAASGALRVVYTAMHGVGADLARRVFTSSGLPAVTPVAEQDRPDGAFPTVDFPNPEEPGALDIAFRVAETVDAELIVAHDPDADRLAIAVPDADAAGGYRRLTGNQLGLLLGWRAAEREWARAERQGTDPRGTLACTIVSSPALRAVAAEYGLDYAETLSGFKWVSRVPGLLFGFEEALGYLTHPDIVRDKDGISASADAIAMVRELTSAGRTVWDLLDDASERFGHFASSQITLRLDSMPAASAVAARIRENPPREFAEIAVTQIQDLLTPGIAEVPADVLRFDLDGGSRIMIRPSGTEPKLKVYLDTLSDVGTAAERRTAAEATLAQLESAVRDTLARLQEGNPGA</sequence>
<evidence type="ECO:0000259" key="7">
    <source>
        <dbReference type="Pfam" id="PF00408"/>
    </source>
</evidence>
<dbReference type="PANTHER" id="PTHR45745:SF1">
    <property type="entry name" value="PHOSPHOGLUCOMUTASE 2B-RELATED"/>
    <property type="match status" value="1"/>
</dbReference>
<keyword evidence="6" id="KW-0413">Isomerase</keyword>
<dbReference type="InterPro" id="IPR005843">
    <property type="entry name" value="A-D-PHexomutase_C"/>
</dbReference>
<feature type="domain" description="Alpha-D-phosphohexomutase alpha/beta/alpha" evidence="8">
    <location>
        <begin position="62"/>
        <end position="207"/>
    </location>
</feature>
<keyword evidence="5" id="KW-0460">Magnesium</keyword>
<evidence type="ECO:0000256" key="6">
    <source>
        <dbReference type="ARBA" id="ARBA00023235"/>
    </source>
</evidence>
<dbReference type="InterPro" id="IPR005844">
    <property type="entry name" value="A-D-PHexomutase_a/b/a-I"/>
</dbReference>
<dbReference type="InterPro" id="IPR016066">
    <property type="entry name" value="A-D-PHexomutase_CS"/>
</dbReference>
<dbReference type="InterPro" id="IPR005845">
    <property type="entry name" value="A-D-PHexomutase_a/b/a-II"/>
</dbReference>
<dbReference type="Pfam" id="PF02878">
    <property type="entry name" value="PGM_PMM_I"/>
    <property type="match status" value="1"/>
</dbReference>
<dbReference type="Pfam" id="PF02879">
    <property type="entry name" value="PGM_PMM_II"/>
    <property type="match status" value="1"/>
</dbReference>
<dbReference type="PANTHER" id="PTHR45745">
    <property type="entry name" value="PHOSPHOMANNOMUTASE 45A"/>
    <property type="match status" value="1"/>
</dbReference>
<dbReference type="AlphaFoldDB" id="A0A4Q7TPZ8"/>
<dbReference type="SUPFAM" id="SSF55957">
    <property type="entry name" value="Phosphoglucomutase, C-terminal domain"/>
    <property type="match status" value="1"/>
</dbReference>
<dbReference type="Pfam" id="PF00408">
    <property type="entry name" value="PGM_PMM_IV"/>
    <property type="match status" value="1"/>
</dbReference>
<dbReference type="GO" id="GO:0000287">
    <property type="term" value="F:magnesium ion binding"/>
    <property type="evidence" value="ECO:0007669"/>
    <property type="project" value="InterPro"/>
</dbReference>
<comment type="cofactor">
    <cofactor evidence="1">
        <name>Mg(2+)</name>
        <dbReference type="ChEBI" id="CHEBI:18420"/>
    </cofactor>
</comment>
<evidence type="ECO:0000313" key="12">
    <source>
        <dbReference type="Proteomes" id="UP000291832"/>
    </source>
</evidence>
<reference evidence="11 12" key="1">
    <citation type="journal article" date="2015" name="Stand. Genomic Sci.">
        <title>Genomic Encyclopedia of Bacterial and Archaeal Type Strains, Phase III: the genomes of soil and plant-associated and newly described type strains.</title>
        <authorList>
            <person name="Whitman W.B."/>
            <person name="Woyke T."/>
            <person name="Klenk H.P."/>
            <person name="Zhou Y."/>
            <person name="Lilburn T.G."/>
            <person name="Beck B.J."/>
            <person name="De Vos P."/>
            <person name="Vandamme P."/>
            <person name="Eisen J.A."/>
            <person name="Garrity G."/>
            <person name="Hugenholtz P."/>
            <person name="Kyrpides N.C."/>
        </authorList>
    </citation>
    <scope>NUCLEOTIDE SEQUENCE [LARGE SCALE GENOMIC DNA]</scope>
    <source>
        <strain evidence="11 12">RF6</strain>
    </source>
</reference>
<accession>A0A4Q7TPZ8</accession>
<comment type="caution">
    <text evidence="11">The sequence shown here is derived from an EMBL/GenBank/DDBJ whole genome shotgun (WGS) entry which is preliminary data.</text>
</comment>
<keyword evidence="4" id="KW-0479">Metal-binding</keyword>
<dbReference type="PRINTS" id="PR00509">
    <property type="entry name" value="PGMPMM"/>
</dbReference>
<dbReference type="Gene3D" id="3.30.310.50">
    <property type="entry name" value="Alpha-D-phosphohexomutase, C-terminal domain"/>
    <property type="match status" value="1"/>
</dbReference>
<organism evidence="11 12">
    <name type="scientific">Leucobacter luti</name>
    <dbReference type="NCBI Taxonomy" id="340320"/>
    <lineage>
        <taxon>Bacteria</taxon>
        <taxon>Bacillati</taxon>
        <taxon>Actinomycetota</taxon>
        <taxon>Actinomycetes</taxon>
        <taxon>Micrococcales</taxon>
        <taxon>Microbacteriaceae</taxon>
        <taxon>Leucobacter</taxon>
    </lineage>
</organism>
<keyword evidence="12" id="KW-1185">Reference proteome</keyword>
<evidence type="ECO:0000259" key="9">
    <source>
        <dbReference type="Pfam" id="PF02879"/>
    </source>
</evidence>
<gene>
    <name evidence="11" type="ORF">EV139_2550</name>
</gene>
<dbReference type="RefSeq" id="WP_130454712.1">
    <property type="nucleotide sequence ID" value="NZ_QYAG01000002.1"/>
</dbReference>